<evidence type="ECO:0000256" key="5">
    <source>
        <dbReference type="ARBA" id="ARBA00023136"/>
    </source>
</evidence>
<evidence type="ECO:0000256" key="3">
    <source>
        <dbReference type="ARBA" id="ARBA00022692"/>
    </source>
</evidence>
<evidence type="ECO:0000256" key="1">
    <source>
        <dbReference type="ARBA" id="ARBA00004141"/>
    </source>
</evidence>
<evidence type="ECO:0000256" key="6">
    <source>
        <dbReference type="SAM" id="Phobius"/>
    </source>
</evidence>
<dbReference type="Proteomes" id="UP000280696">
    <property type="component" value="Unassembled WGS sequence"/>
</dbReference>
<proteinExistence type="inferred from homology"/>
<sequence length="404" mass="45639">MKGRYKTYLKVLLNLGIMLVLLLFCMFVLPRVVIYFMPFVLGWVIAWIASPPVRFFEKQLKIKRMAGSAFVIITVIALVILAGYFLGVRLTEQMVNFIGELPNMWESAQEDLAQIEQKLEAFNKYLPREVQTALKSLTENVTDYLGGFFGDLSLPTIEALSRFAMNLPSILIGVIMCVLSAYFFVADREYVPNLLKKALPESIIGHYEMIKRGLKHAVGGYFKAQLKIELWMYVLLGIGFSVLRIRYAFIIAIGVAFLDFLPFFGTGTVLIPWAVIKFLSGDYTLVIGLLIIWGVGQLARQLIQPKIVGESVGLSPIPTLFLLFIGYKAGGVAGMILAVPIGIIVLNMYQEGVFDTTLDSLKILYASVSNFRHLNADDMESVRIYRERERIEKMQKEEGKKVWK</sequence>
<feature type="transmembrane region" description="Helical" evidence="6">
    <location>
        <begin position="230"/>
        <end position="258"/>
    </location>
</feature>
<protein>
    <submittedName>
        <fullName evidence="7">Sporulation integral membrane protein YtvI</fullName>
    </submittedName>
</protein>
<feature type="transmembrane region" description="Helical" evidence="6">
    <location>
        <begin position="12"/>
        <end position="29"/>
    </location>
</feature>
<dbReference type="AlphaFoldDB" id="A0A3A9AU99"/>
<name>A0A3A9AU99_9FIRM</name>
<dbReference type="PANTHER" id="PTHR21716:SF68">
    <property type="entry name" value="TRANSPORT PROTEIN YTVI-RELATED"/>
    <property type="match status" value="1"/>
</dbReference>
<dbReference type="GO" id="GO:0055085">
    <property type="term" value="P:transmembrane transport"/>
    <property type="evidence" value="ECO:0007669"/>
    <property type="project" value="TreeGrafter"/>
</dbReference>
<dbReference type="GO" id="GO:0016020">
    <property type="term" value="C:membrane"/>
    <property type="evidence" value="ECO:0007669"/>
    <property type="project" value="UniProtKB-SubCell"/>
</dbReference>
<comment type="subcellular location">
    <subcellularLocation>
        <location evidence="1">Membrane</location>
        <topology evidence="1">Multi-pass membrane protein</topology>
    </subcellularLocation>
</comment>
<dbReference type="NCBIfam" id="TIGR02872">
    <property type="entry name" value="spore_ytvI"/>
    <property type="match status" value="1"/>
</dbReference>
<keyword evidence="4 6" id="KW-1133">Transmembrane helix</keyword>
<accession>A0A3A9AU99</accession>
<comment type="caution">
    <text evidence="7">The sequence shown here is derived from an EMBL/GenBank/DDBJ whole genome shotgun (WGS) entry which is preliminary data.</text>
</comment>
<feature type="transmembrane region" description="Helical" evidence="6">
    <location>
        <begin position="331"/>
        <end position="349"/>
    </location>
</feature>
<organism evidence="7 8">
    <name type="scientific">Parablautia intestinalis</name>
    <dbReference type="NCBI Taxonomy" id="2320100"/>
    <lineage>
        <taxon>Bacteria</taxon>
        <taxon>Bacillati</taxon>
        <taxon>Bacillota</taxon>
        <taxon>Clostridia</taxon>
        <taxon>Lachnospirales</taxon>
        <taxon>Lachnospiraceae</taxon>
        <taxon>Parablautia</taxon>
    </lineage>
</organism>
<feature type="transmembrane region" description="Helical" evidence="6">
    <location>
        <begin position="307"/>
        <end position="325"/>
    </location>
</feature>
<gene>
    <name evidence="7" type="primary">ytvI</name>
    <name evidence="7" type="ORF">D7V94_16205</name>
</gene>
<keyword evidence="5 6" id="KW-0472">Membrane</keyword>
<feature type="transmembrane region" description="Helical" evidence="6">
    <location>
        <begin position="65"/>
        <end position="86"/>
    </location>
</feature>
<dbReference type="PANTHER" id="PTHR21716">
    <property type="entry name" value="TRANSMEMBRANE PROTEIN"/>
    <property type="match status" value="1"/>
</dbReference>
<feature type="transmembrane region" description="Helical" evidence="6">
    <location>
        <begin position="35"/>
        <end position="53"/>
    </location>
</feature>
<feature type="transmembrane region" description="Helical" evidence="6">
    <location>
        <begin position="270"/>
        <end position="295"/>
    </location>
</feature>
<reference evidence="7 8" key="1">
    <citation type="submission" date="2018-09" db="EMBL/GenBank/DDBJ databases">
        <title>Murine metabolic-syndrome-specific gut microbial biobank.</title>
        <authorList>
            <person name="Liu C."/>
        </authorList>
    </citation>
    <scope>NUCLEOTIDE SEQUENCE [LARGE SCALE GENOMIC DNA]</scope>
    <source>
        <strain evidence="7 8">0.1xD8-82</strain>
    </source>
</reference>
<evidence type="ECO:0000256" key="2">
    <source>
        <dbReference type="ARBA" id="ARBA00009773"/>
    </source>
</evidence>
<feature type="transmembrane region" description="Helical" evidence="6">
    <location>
        <begin position="163"/>
        <end position="185"/>
    </location>
</feature>
<evidence type="ECO:0000313" key="7">
    <source>
        <dbReference type="EMBL" id="RKI89935.1"/>
    </source>
</evidence>
<comment type="similarity">
    <text evidence="2">Belongs to the autoinducer-2 exporter (AI-2E) (TC 2.A.86) family.</text>
</comment>
<dbReference type="RefSeq" id="WP_120471368.1">
    <property type="nucleotide sequence ID" value="NZ_RAYQ01000018.1"/>
</dbReference>
<evidence type="ECO:0000256" key="4">
    <source>
        <dbReference type="ARBA" id="ARBA00022989"/>
    </source>
</evidence>
<keyword evidence="8" id="KW-1185">Reference proteome</keyword>
<keyword evidence="3 6" id="KW-0812">Transmembrane</keyword>
<dbReference type="EMBL" id="RAYQ01000018">
    <property type="protein sequence ID" value="RKI89935.1"/>
    <property type="molecule type" value="Genomic_DNA"/>
</dbReference>
<dbReference type="Pfam" id="PF01594">
    <property type="entry name" value="AI-2E_transport"/>
    <property type="match status" value="1"/>
</dbReference>
<dbReference type="OrthoDB" id="9774361at2"/>
<dbReference type="InterPro" id="IPR014227">
    <property type="entry name" value="YtvI-like"/>
</dbReference>
<evidence type="ECO:0000313" key="8">
    <source>
        <dbReference type="Proteomes" id="UP000280696"/>
    </source>
</evidence>
<dbReference type="InterPro" id="IPR002549">
    <property type="entry name" value="AI-2E-like"/>
</dbReference>